<evidence type="ECO:0000313" key="2">
    <source>
        <dbReference type="Proteomes" id="UP001145114"/>
    </source>
</evidence>
<protein>
    <submittedName>
        <fullName evidence="1">Uncharacterized protein</fullName>
    </submittedName>
</protein>
<sequence>MSTHRPSLRHSAYGIPADRNSYLAISSADEGYSPQRSSSGQDEFAQGQPGFLGPEFEQQLDLPDDDDDYGDDDNNDGCDSGGGNAEVAEDSDGWEDSDWDFDAPKFYDFEYPKTPGKASDRWFDARRATPAVRRTKAHEAIDGEAEDSWDDEEDTGNSEHKILGNQSVCSGDGSTRSTQEDAYVVASPTPISVENLAFSGGE</sequence>
<accession>A0ACC1HCZ9</accession>
<gene>
    <name evidence="1" type="ORF">EV182_005077</name>
</gene>
<dbReference type="EMBL" id="JAMZIH010006852">
    <property type="protein sequence ID" value="KAJ1673516.1"/>
    <property type="molecule type" value="Genomic_DNA"/>
</dbReference>
<keyword evidence="2" id="KW-1185">Reference proteome</keyword>
<organism evidence="1 2">
    <name type="scientific">Spiromyces aspiralis</name>
    <dbReference type="NCBI Taxonomy" id="68401"/>
    <lineage>
        <taxon>Eukaryota</taxon>
        <taxon>Fungi</taxon>
        <taxon>Fungi incertae sedis</taxon>
        <taxon>Zoopagomycota</taxon>
        <taxon>Kickxellomycotina</taxon>
        <taxon>Kickxellomycetes</taxon>
        <taxon>Kickxellales</taxon>
        <taxon>Kickxellaceae</taxon>
        <taxon>Spiromyces</taxon>
    </lineage>
</organism>
<proteinExistence type="predicted"/>
<name>A0ACC1HCZ9_9FUNG</name>
<evidence type="ECO:0000313" key="1">
    <source>
        <dbReference type="EMBL" id="KAJ1673516.1"/>
    </source>
</evidence>
<feature type="non-terminal residue" evidence="1">
    <location>
        <position position="202"/>
    </location>
</feature>
<reference evidence="1" key="1">
    <citation type="submission" date="2022-06" db="EMBL/GenBank/DDBJ databases">
        <title>Phylogenomic reconstructions and comparative analyses of Kickxellomycotina fungi.</title>
        <authorList>
            <person name="Reynolds N.K."/>
            <person name="Stajich J.E."/>
            <person name="Barry K."/>
            <person name="Grigoriev I.V."/>
            <person name="Crous P."/>
            <person name="Smith M.E."/>
        </authorList>
    </citation>
    <scope>NUCLEOTIDE SEQUENCE</scope>
    <source>
        <strain evidence="1">RSA 2271</strain>
    </source>
</reference>
<dbReference type="Proteomes" id="UP001145114">
    <property type="component" value="Unassembled WGS sequence"/>
</dbReference>
<comment type="caution">
    <text evidence="1">The sequence shown here is derived from an EMBL/GenBank/DDBJ whole genome shotgun (WGS) entry which is preliminary data.</text>
</comment>